<protein>
    <submittedName>
        <fullName evidence="1">Uncharacterized protein</fullName>
    </submittedName>
</protein>
<evidence type="ECO:0000313" key="1">
    <source>
        <dbReference type="EMBL" id="KAG2570363.1"/>
    </source>
</evidence>
<comment type="caution">
    <text evidence="1">The sequence shown here is derived from an EMBL/GenBank/DDBJ whole genome shotgun (WGS) entry which is preliminary data.</text>
</comment>
<keyword evidence="2" id="KW-1185">Reference proteome</keyword>
<dbReference type="Proteomes" id="UP000823388">
    <property type="component" value="Chromosome 7K"/>
</dbReference>
<name>A0A8T0Q8U1_PANVG</name>
<gene>
    <name evidence="1" type="ORF">PVAP13_7KG075100</name>
</gene>
<organism evidence="1 2">
    <name type="scientific">Panicum virgatum</name>
    <name type="common">Blackwell switchgrass</name>
    <dbReference type="NCBI Taxonomy" id="38727"/>
    <lineage>
        <taxon>Eukaryota</taxon>
        <taxon>Viridiplantae</taxon>
        <taxon>Streptophyta</taxon>
        <taxon>Embryophyta</taxon>
        <taxon>Tracheophyta</taxon>
        <taxon>Spermatophyta</taxon>
        <taxon>Magnoliopsida</taxon>
        <taxon>Liliopsida</taxon>
        <taxon>Poales</taxon>
        <taxon>Poaceae</taxon>
        <taxon>PACMAD clade</taxon>
        <taxon>Panicoideae</taxon>
        <taxon>Panicodae</taxon>
        <taxon>Paniceae</taxon>
        <taxon>Panicinae</taxon>
        <taxon>Panicum</taxon>
        <taxon>Panicum sect. Hiantes</taxon>
    </lineage>
</organism>
<proteinExistence type="predicted"/>
<dbReference type="AlphaFoldDB" id="A0A8T0Q8U1"/>
<sequence length="144" mass="16201">MAPSSSICVSFFTDFDENVIATGNDRQWRNKRIDRAVMRQKHRKLAKVKERAYATSLDDIICDSDNDDDDAPCPNKVVSDLDVMDQVELKLKDGLSIVDPLPELDKVSKDKLINHMLHLVSRVCACDKKIAELEDTGDAIAKLQ</sequence>
<accession>A0A8T0Q8U1</accession>
<dbReference type="EMBL" id="CM029049">
    <property type="protein sequence ID" value="KAG2570363.1"/>
    <property type="molecule type" value="Genomic_DNA"/>
</dbReference>
<evidence type="ECO:0000313" key="2">
    <source>
        <dbReference type="Proteomes" id="UP000823388"/>
    </source>
</evidence>
<reference evidence="1" key="1">
    <citation type="submission" date="2020-05" db="EMBL/GenBank/DDBJ databases">
        <title>WGS assembly of Panicum virgatum.</title>
        <authorList>
            <person name="Lovell J.T."/>
            <person name="Jenkins J."/>
            <person name="Shu S."/>
            <person name="Juenger T.E."/>
            <person name="Schmutz J."/>
        </authorList>
    </citation>
    <scope>NUCLEOTIDE SEQUENCE</scope>
    <source>
        <strain evidence="1">AP13</strain>
    </source>
</reference>